<evidence type="ECO:0000256" key="11">
    <source>
        <dbReference type="SAM" id="Phobius"/>
    </source>
</evidence>
<feature type="region of interest" description="Disordered" evidence="10">
    <location>
        <begin position="357"/>
        <end position="402"/>
    </location>
</feature>
<dbReference type="FunCoup" id="A0A1D2VE98">
    <property type="interactions" value="570"/>
</dbReference>
<dbReference type="InParanoid" id="A0A1D2VE98"/>
<protein>
    <submittedName>
        <fullName evidence="13">Ceramide synthase component</fullName>
    </submittedName>
</protein>
<feature type="transmembrane region" description="Helical" evidence="11">
    <location>
        <begin position="184"/>
        <end position="202"/>
    </location>
</feature>
<dbReference type="GO" id="GO:0005789">
    <property type="term" value="C:endoplasmic reticulum membrane"/>
    <property type="evidence" value="ECO:0007669"/>
    <property type="project" value="UniProtKB-SubCell"/>
</dbReference>
<proteinExistence type="inferred from homology"/>
<evidence type="ECO:0000256" key="2">
    <source>
        <dbReference type="ARBA" id="ARBA00009808"/>
    </source>
</evidence>
<dbReference type="OrthoDB" id="3053196at2759"/>
<evidence type="ECO:0000256" key="7">
    <source>
        <dbReference type="ARBA" id="ARBA00023136"/>
    </source>
</evidence>
<dbReference type="Pfam" id="PF03798">
    <property type="entry name" value="TRAM_LAG1_CLN8"/>
    <property type="match status" value="1"/>
</dbReference>
<evidence type="ECO:0000313" key="14">
    <source>
        <dbReference type="Proteomes" id="UP000095038"/>
    </source>
</evidence>
<dbReference type="InterPro" id="IPR016439">
    <property type="entry name" value="Lag1/Lac1-like"/>
</dbReference>
<keyword evidence="3" id="KW-0808">Transferase</keyword>
<feature type="transmembrane region" description="Helical" evidence="11">
    <location>
        <begin position="38"/>
        <end position="57"/>
    </location>
</feature>
<feature type="compositionally biased region" description="Basic and acidic residues" evidence="10">
    <location>
        <begin position="366"/>
        <end position="377"/>
    </location>
</feature>
<keyword evidence="8" id="KW-0325">Glycoprotein</keyword>
<dbReference type="PIRSF" id="PIRSF005225">
    <property type="entry name" value="LAG1_LAC1"/>
    <property type="match status" value="1"/>
</dbReference>
<evidence type="ECO:0000313" key="13">
    <source>
        <dbReference type="EMBL" id="ODV59929.1"/>
    </source>
</evidence>
<keyword evidence="14" id="KW-1185">Reference proteome</keyword>
<keyword evidence="4 9" id="KW-0812">Transmembrane</keyword>
<evidence type="ECO:0000256" key="5">
    <source>
        <dbReference type="ARBA" id="ARBA00022824"/>
    </source>
</evidence>
<dbReference type="Proteomes" id="UP000095038">
    <property type="component" value="Unassembled WGS sequence"/>
</dbReference>
<keyword evidence="6 11" id="KW-1133">Transmembrane helix</keyword>
<name>A0A1D2VE98_9ASCO</name>
<evidence type="ECO:0000256" key="3">
    <source>
        <dbReference type="ARBA" id="ARBA00022679"/>
    </source>
</evidence>
<dbReference type="InterPro" id="IPR006634">
    <property type="entry name" value="TLC-dom"/>
</dbReference>
<dbReference type="EMBL" id="KV454484">
    <property type="protein sequence ID" value="ODV59929.1"/>
    <property type="molecule type" value="Genomic_DNA"/>
</dbReference>
<dbReference type="SMART" id="SM00724">
    <property type="entry name" value="TLC"/>
    <property type="match status" value="1"/>
</dbReference>
<feature type="transmembrane region" description="Helical" evidence="11">
    <location>
        <begin position="142"/>
        <end position="164"/>
    </location>
</feature>
<feature type="compositionally biased region" description="Basic residues" evidence="10">
    <location>
        <begin position="378"/>
        <end position="388"/>
    </location>
</feature>
<feature type="transmembrane region" description="Helical" evidence="11">
    <location>
        <begin position="318"/>
        <end position="342"/>
    </location>
</feature>
<evidence type="ECO:0000256" key="1">
    <source>
        <dbReference type="ARBA" id="ARBA00004477"/>
    </source>
</evidence>
<dbReference type="PROSITE" id="PS50922">
    <property type="entry name" value="TLC"/>
    <property type="match status" value="1"/>
</dbReference>
<keyword evidence="7 9" id="KW-0472">Membrane</keyword>
<evidence type="ECO:0000259" key="12">
    <source>
        <dbReference type="PROSITE" id="PS50922"/>
    </source>
</evidence>
<comment type="similarity">
    <text evidence="2">Belongs to the sphingosine N-acyltransferase family.</text>
</comment>
<keyword evidence="5" id="KW-0256">Endoplasmic reticulum</keyword>
<dbReference type="PANTHER" id="PTHR12560">
    <property type="entry name" value="LONGEVITY ASSURANCE FACTOR 1 LAG1"/>
    <property type="match status" value="1"/>
</dbReference>
<dbReference type="PANTHER" id="PTHR12560:SF11">
    <property type="entry name" value="CERAMIDE SYNTHASE LAC1-RELATED"/>
    <property type="match status" value="1"/>
</dbReference>
<dbReference type="GO" id="GO:0046513">
    <property type="term" value="P:ceramide biosynthetic process"/>
    <property type="evidence" value="ECO:0007669"/>
    <property type="project" value="InterPro"/>
</dbReference>
<feature type="domain" description="TLC" evidence="12">
    <location>
        <begin position="130"/>
        <end position="346"/>
    </location>
</feature>
<dbReference type="GO" id="GO:0050291">
    <property type="term" value="F:sphingosine N-acyltransferase activity"/>
    <property type="evidence" value="ECO:0007669"/>
    <property type="project" value="InterPro"/>
</dbReference>
<gene>
    <name evidence="13" type="ORF">ASCRUDRAFT_76850</name>
</gene>
<feature type="transmembrane region" description="Helical" evidence="11">
    <location>
        <begin position="97"/>
        <end position="121"/>
    </location>
</feature>
<evidence type="ECO:0000256" key="4">
    <source>
        <dbReference type="ARBA" id="ARBA00022692"/>
    </source>
</evidence>
<evidence type="ECO:0000256" key="8">
    <source>
        <dbReference type="ARBA" id="ARBA00023180"/>
    </source>
</evidence>
<dbReference type="STRING" id="1344418.A0A1D2VE98"/>
<feature type="transmembrane region" description="Helical" evidence="11">
    <location>
        <begin position="256"/>
        <end position="278"/>
    </location>
</feature>
<evidence type="ECO:0000256" key="6">
    <source>
        <dbReference type="ARBA" id="ARBA00022989"/>
    </source>
</evidence>
<comment type="subcellular location">
    <subcellularLocation>
        <location evidence="1">Endoplasmic reticulum membrane</location>
        <topology evidence="1">Multi-pass membrane protein</topology>
    </subcellularLocation>
</comment>
<sequence length="419" mass="50124">MTISTDLEKNNFTPAKLKPTKTLVDEVVSNFIELNLRISWLSPLLVLVTTWSCYLLSNNYTPSNPLHMFVALSYNTNKYDELTHDILYKKGIRDFAFIVYHMVFFTFLRQFVMEVILRPLAIYCNMKTTPKIVRFMEQTYSIFYYSLSSPAGFYVMYHMPIWYFNTYEFYNTYPHRADPFYLKLFYLLQASFWSQQAAILILQLEKPRKDFKELVFHHIVTMLLIYLSYTFHFTWIGVTIYSTMDTSDLFLATSKVLNYLDSKITGLFFAIFIFVWIYERHYLNLKILYSILTEFKTVGPYDLNFKTGQYKCFISQPIVFFLLSCLQLVNLYWLFLILKIAFRFLFSGKELEDVRSDAEDEDEDKTYDQKIHNDKKQLNRHQRHHNLHNKITNDEDQIETPLENVKVQTSFINDNKKEK</sequence>
<reference evidence="14" key="1">
    <citation type="submission" date="2016-05" db="EMBL/GenBank/DDBJ databases">
        <title>Comparative genomics of biotechnologically important yeasts.</title>
        <authorList>
            <consortium name="DOE Joint Genome Institute"/>
            <person name="Riley R."/>
            <person name="Haridas S."/>
            <person name="Wolfe K.H."/>
            <person name="Lopes M.R."/>
            <person name="Hittinger C.T."/>
            <person name="Goker M."/>
            <person name="Salamov A."/>
            <person name="Wisecaver J."/>
            <person name="Long T.M."/>
            <person name="Aerts A.L."/>
            <person name="Barry K."/>
            <person name="Choi C."/>
            <person name="Clum A."/>
            <person name="Coughlan A.Y."/>
            <person name="Deshpande S."/>
            <person name="Douglass A.P."/>
            <person name="Hanson S.J."/>
            <person name="Klenk H.-P."/>
            <person name="Labutti K."/>
            <person name="Lapidus A."/>
            <person name="Lindquist E."/>
            <person name="Lipzen A."/>
            <person name="Meier-Kolthoff J.P."/>
            <person name="Ohm R.A."/>
            <person name="Otillar R.P."/>
            <person name="Pangilinan J."/>
            <person name="Peng Y."/>
            <person name="Rokas A."/>
            <person name="Rosa C.A."/>
            <person name="Scheuner C."/>
            <person name="Sibirny A.A."/>
            <person name="Slot J.C."/>
            <person name="Stielow J.B."/>
            <person name="Sun H."/>
            <person name="Kurtzman C.P."/>
            <person name="Blackwell M."/>
            <person name="Grigoriev I.V."/>
            <person name="Jeffries T.W."/>
        </authorList>
    </citation>
    <scope>NUCLEOTIDE SEQUENCE [LARGE SCALE GENOMIC DNA]</scope>
    <source>
        <strain evidence="14">DSM 1968</strain>
    </source>
</reference>
<organism evidence="13 14">
    <name type="scientific">Ascoidea rubescens DSM 1968</name>
    <dbReference type="NCBI Taxonomy" id="1344418"/>
    <lineage>
        <taxon>Eukaryota</taxon>
        <taxon>Fungi</taxon>
        <taxon>Dikarya</taxon>
        <taxon>Ascomycota</taxon>
        <taxon>Saccharomycotina</taxon>
        <taxon>Saccharomycetes</taxon>
        <taxon>Ascoideaceae</taxon>
        <taxon>Ascoidea</taxon>
    </lineage>
</organism>
<dbReference type="AlphaFoldDB" id="A0A1D2VE98"/>
<dbReference type="RefSeq" id="XP_020046236.1">
    <property type="nucleotide sequence ID" value="XM_020193644.1"/>
</dbReference>
<dbReference type="GeneID" id="30967280"/>
<evidence type="ECO:0000256" key="10">
    <source>
        <dbReference type="SAM" id="MobiDB-lite"/>
    </source>
</evidence>
<evidence type="ECO:0000256" key="9">
    <source>
        <dbReference type="PROSITE-ProRule" id="PRU00205"/>
    </source>
</evidence>
<feature type="transmembrane region" description="Helical" evidence="11">
    <location>
        <begin position="214"/>
        <end position="236"/>
    </location>
</feature>
<accession>A0A1D2VE98</accession>